<dbReference type="PANTHER" id="PTHR10498">
    <property type="entry name" value="PARALEMMIN-RELATED"/>
    <property type="match status" value="1"/>
</dbReference>
<reference evidence="25" key="1">
    <citation type="submission" date="2025-08" db="UniProtKB">
        <authorList>
            <consortium name="RefSeq"/>
        </authorList>
    </citation>
    <scope>IDENTIFICATION</scope>
</reference>
<evidence type="ECO:0000256" key="16">
    <source>
        <dbReference type="ARBA" id="ARBA00023288"/>
    </source>
</evidence>
<keyword evidence="14" id="KW-0564">Palmitate</keyword>
<evidence type="ECO:0000256" key="12">
    <source>
        <dbReference type="ARBA" id="ARBA00023054"/>
    </source>
</evidence>
<feature type="non-terminal residue" evidence="25">
    <location>
        <position position="299"/>
    </location>
</feature>
<feature type="region of interest" description="Disordered" evidence="23">
    <location>
        <begin position="197"/>
        <end position="299"/>
    </location>
</feature>
<evidence type="ECO:0000256" key="15">
    <source>
        <dbReference type="ARBA" id="ARBA00023273"/>
    </source>
</evidence>
<evidence type="ECO:0000256" key="21">
    <source>
        <dbReference type="ARBA" id="ARBA00040790"/>
    </source>
</evidence>
<feature type="region of interest" description="Disordered" evidence="23">
    <location>
        <begin position="23"/>
        <end position="65"/>
    </location>
</feature>
<evidence type="ECO:0000256" key="2">
    <source>
        <dbReference type="ARBA" id="ARBA00004342"/>
    </source>
</evidence>
<dbReference type="GeneID" id="107123475"/>
<keyword evidence="7" id="KW-1003">Cell membrane</keyword>
<dbReference type="Pfam" id="PF03285">
    <property type="entry name" value="Paralemmin"/>
    <property type="match status" value="1"/>
</dbReference>
<evidence type="ECO:0000256" key="17">
    <source>
        <dbReference type="ARBA" id="ARBA00023289"/>
    </source>
</evidence>
<keyword evidence="15" id="KW-0966">Cell projection</keyword>
<keyword evidence="9" id="KW-0597">Phosphoprotein</keyword>
<evidence type="ECO:0000256" key="4">
    <source>
        <dbReference type="ARBA" id="ARBA00004527"/>
    </source>
</evidence>
<sequence>MEPWSYSSSPDYRECQTLLARNLSPSHLSKAREPYPGRPPPNAGPSLSAGALRRKPCAPAAAPHARRRALICRRCRCLRVGRDQGGDGGRRPAGGALAAQEEKRAERGKNTHTERRAPERTLGHNNPAVASSSSAAGRIHQTGRGEGGHDPNDGGDVEAAAAAATFARWEAVLLKRRRREIWAAKPAPPPLALCKSARRRESPGEPCGARKMEMIDTSTTQQERLQAIAEKRKRQTEIENKRRQLEDDRRQLQHLKSKTLRERWLLEGAPSSTAEEGEALKMQMEQDDLKVKELEESIE</sequence>
<feature type="compositionally biased region" description="Basic and acidic residues" evidence="23">
    <location>
        <begin position="235"/>
        <end position="251"/>
    </location>
</feature>
<evidence type="ECO:0000256" key="22">
    <source>
        <dbReference type="ARBA" id="ARBA00041963"/>
    </source>
</evidence>
<dbReference type="PANTHER" id="PTHR10498:SF6">
    <property type="entry name" value="PARALEMMIN-1"/>
    <property type="match status" value="1"/>
</dbReference>
<dbReference type="RefSeq" id="XP_015282216.1">
    <property type="nucleotide sequence ID" value="XM_015426730.1"/>
</dbReference>
<dbReference type="InterPro" id="IPR004965">
    <property type="entry name" value="Paralemmin"/>
</dbReference>
<accession>A0ABM1L8C9</accession>
<evidence type="ECO:0000313" key="25">
    <source>
        <dbReference type="RefSeq" id="XP_015282216.1"/>
    </source>
</evidence>
<comment type="similarity">
    <text evidence="6">Belongs to the paralemmin family.</text>
</comment>
<evidence type="ECO:0000256" key="23">
    <source>
        <dbReference type="SAM" id="MobiDB-lite"/>
    </source>
</evidence>
<gene>
    <name evidence="25" type="primary">LOC107123475</name>
</gene>
<evidence type="ECO:0000256" key="18">
    <source>
        <dbReference type="ARBA" id="ARBA00037796"/>
    </source>
</evidence>
<keyword evidence="11" id="KW-0770">Synapse</keyword>
<keyword evidence="10" id="KW-0133">Cell shape</keyword>
<dbReference type="Proteomes" id="UP000694871">
    <property type="component" value="Unplaced"/>
</dbReference>
<organism evidence="24 25">
    <name type="scientific">Gekko japonicus</name>
    <name type="common">Schlegel's Japanese gecko</name>
    <dbReference type="NCBI Taxonomy" id="146911"/>
    <lineage>
        <taxon>Eukaryota</taxon>
        <taxon>Metazoa</taxon>
        <taxon>Chordata</taxon>
        <taxon>Craniata</taxon>
        <taxon>Vertebrata</taxon>
        <taxon>Euteleostomi</taxon>
        <taxon>Lepidosauria</taxon>
        <taxon>Squamata</taxon>
        <taxon>Bifurcata</taxon>
        <taxon>Gekkota</taxon>
        <taxon>Gekkonidae</taxon>
        <taxon>Gekkoninae</taxon>
        <taxon>Gekko</taxon>
    </lineage>
</organism>
<comment type="subunit">
    <text evidence="20">Interacts with dopamine receptor DRD3.</text>
</comment>
<keyword evidence="13" id="KW-0472">Membrane</keyword>
<keyword evidence="16" id="KW-0449">Lipoprotein</keyword>
<evidence type="ECO:0000256" key="9">
    <source>
        <dbReference type="ARBA" id="ARBA00022553"/>
    </source>
</evidence>
<protein>
    <recommendedName>
        <fullName evidence="21">Paralemmin-1</fullName>
    </recommendedName>
    <alternativeName>
        <fullName evidence="22">Paralemmin</fullName>
    </alternativeName>
</protein>
<feature type="compositionally biased region" description="Basic and acidic residues" evidence="23">
    <location>
        <begin position="100"/>
        <end position="122"/>
    </location>
</feature>
<keyword evidence="17" id="KW-0636">Prenylation</keyword>
<evidence type="ECO:0000256" key="6">
    <source>
        <dbReference type="ARBA" id="ARBA00005756"/>
    </source>
</evidence>
<evidence type="ECO:0000256" key="8">
    <source>
        <dbReference type="ARBA" id="ARBA00022481"/>
    </source>
</evidence>
<evidence type="ECO:0000256" key="7">
    <source>
        <dbReference type="ARBA" id="ARBA00022475"/>
    </source>
</evidence>
<feature type="compositionally biased region" description="Basic and acidic residues" evidence="23">
    <location>
        <begin position="199"/>
        <end position="214"/>
    </location>
</feature>
<keyword evidence="24" id="KW-1185">Reference proteome</keyword>
<evidence type="ECO:0000256" key="14">
    <source>
        <dbReference type="ARBA" id="ARBA00023139"/>
    </source>
</evidence>
<evidence type="ECO:0000256" key="3">
    <source>
        <dbReference type="ARBA" id="ARBA00004489"/>
    </source>
</evidence>
<evidence type="ECO:0000313" key="24">
    <source>
        <dbReference type="Proteomes" id="UP000694871"/>
    </source>
</evidence>
<name>A0ABM1L8C9_GEKJA</name>
<evidence type="ECO:0000256" key="13">
    <source>
        <dbReference type="ARBA" id="ARBA00023136"/>
    </source>
</evidence>
<feature type="region of interest" description="Disordered" evidence="23">
    <location>
        <begin position="83"/>
        <end position="156"/>
    </location>
</feature>
<feature type="compositionally biased region" description="Basic and acidic residues" evidence="23">
    <location>
        <begin position="287"/>
        <end position="299"/>
    </location>
</feature>
<keyword evidence="8" id="KW-0488">Methylation</keyword>
<evidence type="ECO:0000256" key="5">
    <source>
        <dbReference type="ARBA" id="ARBA00004552"/>
    </source>
</evidence>
<evidence type="ECO:0000256" key="19">
    <source>
        <dbReference type="ARBA" id="ARBA00037871"/>
    </source>
</evidence>
<comment type="subcellular location">
    <subcellularLocation>
        <location evidence="18">Apicolateral cell membrane</location>
        <topology evidence="18">Lipid-anchor</topology>
    </subcellularLocation>
    <subcellularLocation>
        <location evidence="19">Basolateral cell membrane</location>
        <topology evidence="19">Lipid-anchor</topology>
    </subcellularLocation>
    <subcellularLocation>
        <location evidence="2">Cell membrane</location>
        <topology evidence="2">Lipid-anchor</topology>
        <orientation evidence="2">Cytoplasmic side</orientation>
    </subcellularLocation>
    <subcellularLocation>
        <location evidence="3">Cell projection</location>
        <location evidence="3">Axon</location>
    </subcellularLocation>
    <subcellularLocation>
        <location evidence="1">Cell projection</location>
        <location evidence="1">Dendrite</location>
    </subcellularLocation>
    <subcellularLocation>
        <location evidence="5">Cell projection</location>
        <location evidence="5">Dendritic spine</location>
    </subcellularLocation>
    <subcellularLocation>
        <location evidence="4">Cell projection</location>
        <location evidence="4">Filopodium membrane</location>
        <topology evidence="4">Lipid-anchor</topology>
    </subcellularLocation>
</comment>
<keyword evidence="12" id="KW-0175">Coiled coil</keyword>
<evidence type="ECO:0000256" key="20">
    <source>
        <dbReference type="ARBA" id="ARBA00038823"/>
    </source>
</evidence>
<proteinExistence type="inferred from homology"/>
<evidence type="ECO:0000256" key="10">
    <source>
        <dbReference type="ARBA" id="ARBA00022960"/>
    </source>
</evidence>
<evidence type="ECO:0000256" key="1">
    <source>
        <dbReference type="ARBA" id="ARBA00004279"/>
    </source>
</evidence>
<evidence type="ECO:0000256" key="11">
    <source>
        <dbReference type="ARBA" id="ARBA00023018"/>
    </source>
</evidence>